<keyword evidence="4 10" id="KW-0812">Transmembrane</keyword>
<evidence type="ECO:0000256" key="3">
    <source>
        <dbReference type="ARBA" id="ARBA00022516"/>
    </source>
</evidence>
<evidence type="ECO:0000259" key="12">
    <source>
        <dbReference type="Pfam" id="PF07993"/>
    </source>
</evidence>
<keyword evidence="8 10" id="KW-0472">Membrane</keyword>
<dbReference type="Gene3D" id="3.40.50.720">
    <property type="entry name" value="NAD(P)-binding Rossmann-like Domain"/>
    <property type="match status" value="1"/>
</dbReference>
<keyword evidence="5 10" id="KW-0521">NADP</keyword>
<dbReference type="InterPro" id="IPR013120">
    <property type="entry name" value="FAR_NAD-bd"/>
</dbReference>
<feature type="domain" description="Fatty acyl-CoA reductase C-terminal" evidence="11">
    <location>
        <begin position="360"/>
        <end position="452"/>
    </location>
</feature>
<dbReference type="EMBL" id="GITU01000392">
    <property type="protein sequence ID" value="MBC1169095.1"/>
    <property type="molecule type" value="Transcribed_RNA"/>
</dbReference>
<comment type="catalytic activity">
    <reaction evidence="9 10">
        <text>a long-chain fatty acyl-CoA + 2 NADPH + 2 H(+) = a long-chain primary fatty alcohol + 2 NADP(+) + CoA</text>
        <dbReference type="Rhea" id="RHEA:52716"/>
        <dbReference type="ChEBI" id="CHEBI:15378"/>
        <dbReference type="ChEBI" id="CHEBI:57287"/>
        <dbReference type="ChEBI" id="CHEBI:57783"/>
        <dbReference type="ChEBI" id="CHEBI:58349"/>
        <dbReference type="ChEBI" id="CHEBI:77396"/>
        <dbReference type="ChEBI" id="CHEBI:83139"/>
        <dbReference type="EC" id="1.2.1.84"/>
    </reaction>
</comment>
<dbReference type="InterPro" id="IPR036291">
    <property type="entry name" value="NAD(P)-bd_dom_sf"/>
</dbReference>
<evidence type="ECO:0000256" key="8">
    <source>
        <dbReference type="ARBA" id="ARBA00023136"/>
    </source>
</evidence>
<reference evidence="13" key="2">
    <citation type="journal article" date="2020" name="BMC">
        <title>Leishmania infection induces a limited differential gene expression in the sand fly midgut.</title>
        <authorList>
            <person name="Coutinho-Abreu I.V."/>
            <person name="Serafim T.D."/>
            <person name="Meneses C."/>
            <person name="Kamhawi S."/>
            <person name="Oliveira F."/>
            <person name="Valenzuela J.G."/>
        </authorList>
    </citation>
    <scope>NUCLEOTIDE SEQUENCE</scope>
    <source>
        <strain evidence="13">Jacobina</strain>
        <tissue evidence="13">Midgut</tissue>
    </source>
</reference>
<evidence type="ECO:0000259" key="11">
    <source>
        <dbReference type="Pfam" id="PF03015"/>
    </source>
</evidence>
<accession>A0A1B0GID8</accession>
<dbReference type="EnsemblMetazoa" id="LLOJ004370-RA">
    <property type="protein sequence ID" value="LLOJ004370-PA"/>
    <property type="gene ID" value="LLOJ004370"/>
</dbReference>
<evidence type="ECO:0000313" key="15">
    <source>
        <dbReference type="Proteomes" id="UP000092461"/>
    </source>
</evidence>
<name>A0A1B0GID8_LUTLO</name>
<reference evidence="15" key="1">
    <citation type="submission" date="2012-05" db="EMBL/GenBank/DDBJ databases">
        <title>Whole Genome Assembly of Lutzomyia longipalpis.</title>
        <authorList>
            <person name="Richards S."/>
            <person name="Qu C."/>
            <person name="Dillon R."/>
            <person name="Worley K."/>
            <person name="Scherer S."/>
            <person name="Batterton M."/>
            <person name="Taylor A."/>
            <person name="Hawes A."/>
            <person name="Hernandez B."/>
            <person name="Kovar C."/>
            <person name="Mandapat C."/>
            <person name="Pham C."/>
            <person name="Qu C."/>
            <person name="Jing C."/>
            <person name="Bess C."/>
            <person name="Bandaranaike D."/>
            <person name="Ngo D."/>
            <person name="Ongeri F."/>
            <person name="Arias F."/>
            <person name="Lara F."/>
            <person name="Weissenberger G."/>
            <person name="Kamau G."/>
            <person name="Han H."/>
            <person name="Shen H."/>
            <person name="Dinh H."/>
            <person name="Khalil I."/>
            <person name="Jones J."/>
            <person name="Shafer J."/>
            <person name="Jayaseelan J."/>
            <person name="Quiroz J."/>
            <person name="Blankenburg K."/>
            <person name="Nguyen L."/>
            <person name="Jackson L."/>
            <person name="Francisco L."/>
            <person name="Tang L.-Y."/>
            <person name="Pu L.-L."/>
            <person name="Perales L."/>
            <person name="Lorensuhewa L."/>
            <person name="Munidasa M."/>
            <person name="Coyle M."/>
            <person name="Taylor M."/>
            <person name="Puazo M."/>
            <person name="Firestine M."/>
            <person name="Scheel M."/>
            <person name="Javaid M."/>
            <person name="Wang M."/>
            <person name="Li M."/>
            <person name="Tabassum N."/>
            <person name="Saada N."/>
            <person name="Osuji N."/>
            <person name="Aqrawi P."/>
            <person name="Fu Q."/>
            <person name="Thornton R."/>
            <person name="Raj R."/>
            <person name="Goodspeed R."/>
            <person name="Mata R."/>
            <person name="Najjar R."/>
            <person name="Gubbala S."/>
            <person name="Lee S."/>
            <person name="Denson S."/>
            <person name="Patil S."/>
            <person name="Macmil S."/>
            <person name="Qi S."/>
            <person name="Matskevitch T."/>
            <person name="Palculict T."/>
            <person name="Mathew T."/>
            <person name="Vee V."/>
            <person name="Velamala V."/>
            <person name="Korchina V."/>
            <person name="Cai W."/>
            <person name="Liu W."/>
            <person name="Dai W."/>
            <person name="Zou X."/>
            <person name="Zhu Y."/>
            <person name="Zhang Y."/>
            <person name="Wu Y.-Q."/>
            <person name="Xin Y."/>
            <person name="Nazarath L."/>
            <person name="Kovar C."/>
            <person name="Han Y."/>
            <person name="Muzny D."/>
            <person name="Gibbs R."/>
        </authorList>
    </citation>
    <scope>NUCLEOTIDE SEQUENCE [LARGE SCALE GENOMIC DNA]</scope>
    <source>
        <strain evidence="15">Jacobina</strain>
    </source>
</reference>
<dbReference type="Pfam" id="PF03015">
    <property type="entry name" value="Sterile"/>
    <property type="match status" value="1"/>
</dbReference>
<dbReference type="PANTHER" id="PTHR11011:SF60">
    <property type="entry name" value="FATTY ACYL-COA REDUCTASE-RELATED"/>
    <property type="match status" value="1"/>
</dbReference>
<dbReference type="EC" id="1.2.1.84" evidence="10"/>
<sequence>MENLDETAVQKFYNGKSIFMTGGTGFLGKIIMEKLLRTCQIDTIYLLIRSKKGKDIHTRAEDLFDDVLYDRLRQHNPKFRHKIHPIAGDCALPGLGISAHDREVICKSVNVVFHVAATVRFDEKLNIAMGINVRGTKEILELCRGIEHLKAVVHVSTAYANCNRPDIDEKFYTYPITGAEALKTYEGLDDETLERIGSEHSKSWPNTYTYTKALAEDLIRTDSKGLPVAIVRPAIVLPTAKEPIAGWIDNLYGPTGMVVGVGAGLIHVCHVHRDNKAELVPVDMCVNAILVCAKDRATREHKEVPIVNFVTTAENKIRWRQYIDYAWSYGSQVPTLKSIWYTVFTVTDSHLIFSLLWFLYHTLPAFFMDICFRLVGKRPKMVDIYRKAKKFSDAILFFTHTKFTFTSTNMEALWENLSARDKEIFYFDMAKLNWSSYIKDSVEGTRQYLLKDPLSTIKAAKKRQQRFKVMHYFLVYTLYAVLGMLVTLLLMKLLLPST</sequence>
<dbReference type="FunFam" id="3.40.50.720:FF:000143">
    <property type="entry name" value="Fatty acyl-CoA reductase"/>
    <property type="match status" value="1"/>
</dbReference>
<dbReference type="GO" id="GO:0016020">
    <property type="term" value="C:membrane"/>
    <property type="evidence" value="ECO:0007669"/>
    <property type="project" value="UniProtKB-SubCell"/>
</dbReference>
<keyword evidence="3 10" id="KW-0444">Lipid biosynthesis</keyword>
<dbReference type="Pfam" id="PF07993">
    <property type="entry name" value="NAD_binding_4"/>
    <property type="match status" value="1"/>
</dbReference>
<dbReference type="GO" id="GO:0080019">
    <property type="term" value="F:alcohol-forming very long-chain fatty acyl-CoA reductase activity"/>
    <property type="evidence" value="ECO:0007669"/>
    <property type="project" value="InterPro"/>
</dbReference>
<feature type="transmembrane region" description="Helical" evidence="10">
    <location>
        <begin position="351"/>
        <end position="372"/>
    </location>
</feature>
<keyword evidence="7 10" id="KW-0443">Lipid metabolism</keyword>
<protein>
    <recommendedName>
        <fullName evidence="10">Fatty acyl-CoA reductase</fullName>
        <ecNumber evidence="10">1.2.1.84</ecNumber>
    </recommendedName>
</protein>
<keyword evidence="10" id="KW-0560">Oxidoreductase</keyword>
<feature type="domain" description="Thioester reductase (TE)" evidence="12">
    <location>
        <begin position="21"/>
        <end position="289"/>
    </location>
</feature>
<dbReference type="CDD" id="cd09071">
    <property type="entry name" value="FAR_C"/>
    <property type="match status" value="1"/>
</dbReference>
<feature type="transmembrane region" description="Helical" evidence="10">
    <location>
        <begin position="472"/>
        <end position="495"/>
    </location>
</feature>
<dbReference type="VEuPathDB" id="VectorBase:LLOJ004370"/>
<dbReference type="InterPro" id="IPR033640">
    <property type="entry name" value="FAR_C"/>
</dbReference>
<comment type="function">
    <text evidence="10">Catalyzes the reduction of fatty acyl-CoA to fatty alcohols.</text>
</comment>
<dbReference type="GO" id="GO:0005777">
    <property type="term" value="C:peroxisome"/>
    <property type="evidence" value="ECO:0007669"/>
    <property type="project" value="TreeGrafter"/>
</dbReference>
<proteinExistence type="inferred from homology"/>
<dbReference type="EMBL" id="AJWK01013757">
    <property type="status" value="NOT_ANNOTATED_CDS"/>
    <property type="molecule type" value="Genomic_DNA"/>
</dbReference>
<evidence type="ECO:0000256" key="9">
    <source>
        <dbReference type="ARBA" id="ARBA00052530"/>
    </source>
</evidence>
<evidence type="ECO:0000256" key="5">
    <source>
        <dbReference type="ARBA" id="ARBA00022857"/>
    </source>
</evidence>
<keyword evidence="6 10" id="KW-1133">Transmembrane helix</keyword>
<evidence type="ECO:0000313" key="14">
    <source>
        <dbReference type="EnsemblMetazoa" id="LLOJ004370-PA"/>
    </source>
</evidence>
<dbReference type="GO" id="GO:0102965">
    <property type="term" value="F:alcohol-forming long-chain fatty acyl-CoA reductase activity"/>
    <property type="evidence" value="ECO:0007669"/>
    <property type="project" value="UniProtKB-EC"/>
</dbReference>
<keyword evidence="15" id="KW-1185">Reference proteome</keyword>
<dbReference type="AlphaFoldDB" id="A0A1B0GID8"/>
<dbReference type="InterPro" id="IPR026055">
    <property type="entry name" value="FAR"/>
</dbReference>
<comment type="similarity">
    <text evidence="2 10">Belongs to the fatty acyl-CoA reductase family.</text>
</comment>
<dbReference type="VEuPathDB" id="VectorBase:LLONM1_009434"/>
<evidence type="ECO:0000256" key="7">
    <source>
        <dbReference type="ARBA" id="ARBA00023098"/>
    </source>
</evidence>
<evidence type="ECO:0000256" key="4">
    <source>
        <dbReference type="ARBA" id="ARBA00022692"/>
    </source>
</evidence>
<organism evidence="14 15">
    <name type="scientific">Lutzomyia longipalpis</name>
    <name type="common">Sand fly</name>
    <dbReference type="NCBI Taxonomy" id="7200"/>
    <lineage>
        <taxon>Eukaryota</taxon>
        <taxon>Metazoa</taxon>
        <taxon>Ecdysozoa</taxon>
        <taxon>Arthropoda</taxon>
        <taxon>Hexapoda</taxon>
        <taxon>Insecta</taxon>
        <taxon>Pterygota</taxon>
        <taxon>Neoptera</taxon>
        <taxon>Endopterygota</taxon>
        <taxon>Diptera</taxon>
        <taxon>Nematocera</taxon>
        <taxon>Psychodoidea</taxon>
        <taxon>Psychodidae</taxon>
        <taxon>Lutzomyia</taxon>
        <taxon>Lutzomyia</taxon>
    </lineage>
</organism>
<reference evidence="14" key="3">
    <citation type="submission" date="2020-05" db="UniProtKB">
        <authorList>
            <consortium name="EnsemblMetazoa"/>
        </authorList>
    </citation>
    <scope>IDENTIFICATION</scope>
    <source>
        <strain evidence="14">Jacobina</strain>
    </source>
</reference>
<comment type="subcellular location">
    <subcellularLocation>
        <location evidence="1">Membrane</location>
        <topology evidence="1">Multi-pass membrane protein</topology>
    </subcellularLocation>
</comment>
<dbReference type="SUPFAM" id="SSF51735">
    <property type="entry name" value="NAD(P)-binding Rossmann-fold domains"/>
    <property type="match status" value="1"/>
</dbReference>
<evidence type="ECO:0000256" key="2">
    <source>
        <dbReference type="ARBA" id="ARBA00005928"/>
    </source>
</evidence>
<dbReference type="CDD" id="cd05236">
    <property type="entry name" value="FAR-N_SDR_e"/>
    <property type="match status" value="1"/>
</dbReference>
<evidence type="ECO:0000256" key="10">
    <source>
        <dbReference type="RuleBase" id="RU363097"/>
    </source>
</evidence>
<dbReference type="GO" id="GO:0035336">
    <property type="term" value="P:long-chain fatty-acyl-CoA metabolic process"/>
    <property type="evidence" value="ECO:0007669"/>
    <property type="project" value="TreeGrafter"/>
</dbReference>
<dbReference type="PANTHER" id="PTHR11011">
    <property type="entry name" value="MALE STERILITY PROTEIN 2-RELATED"/>
    <property type="match status" value="1"/>
</dbReference>
<evidence type="ECO:0000256" key="1">
    <source>
        <dbReference type="ARBA" id="ARBA00004141"/>
    </source>
</evidence>
<dbReference type="Proteomes" id="UP000092461">
    <property type="component" value="Unassembled WGS sequence"/>
</dbReference>
<evidence type="ECO:0000313" key="13">
    <source>
        <dbReference type="EMBL" id="MBC1169095.1"/>
    </source>
</evidence>
<evidence type="ECO:0000256" key="6">
    <source>
        <dbReference type="ARBA" id="ARBA00022989"/>
    </source>
</evidence>